<keyword evidence="2" id="KW-1133">Transmembrane helix</keyword>
<evidence type="ECO:0000256" key="2">
    <source>
        <dbReference type="SAM" id="Phobius"/>
    </source>
</evidence>
<dbReference type="EMBL" id="JADKYB010000020">
    <property type="protein sequence ID" value="MBM9508752.1"/>
    <property type="molecule type" value="Genomic_DNA"/>
</dbReference>
<comment type="caution">
    <text evidence="3">The sequence shown here is derived from an EMBL/GenBank/DDBJ whole genome shotgun (WGS) entry which is preliminary data.</text>
</comment>
<reference evidence="3 4" key="1">
    <citation type="submission" date="2021-01" db="EMBL/GenBank/DDBJ databases">
        <title>Streptomyces acididurans sp. nov., isolated from a peat swamp forest soil.</title>
        <authorList>
            <person name="Chantavorakit T."/>
            <person name="Duangmal K."/>
        </authorList>
    </citation>
    <scope>NUCLEOTIDE SEQUENCE [LARGE SCALE GENOMIC DNA]</scope>
    <source>
        <strain evidence="3 4">KK5PA1</strain>
    </source>
</reference>
<feature type="region of interest" description="Disordered" evidence="1">
    <location>
        <begin position="47"/>
        <end position="107"/>
    </location>
</feature>
<proteinExistence type="predicted"/>
<feature type="transmembrane region" description="Helical" evidence="2">
    <location>
        <begin position="12"/>
        <end position="33"/>
    </location>
</feature>
<evidence type="ECO:0000313" key="4">
    <source>
        <dbReference type="Proteomes" id="UP000749040"/>
    </source>
</evidence>
<dbReference type="RefSeq" id="WP_205361112.1">
    <property type="nucleotide sequence ID" value="NZ_JADKYB010000020.1"/>
</dbReference>
<feature type="compositionally biased region" description="Pro residues" evidence="1">
    <location>
        <begin position="52"/>
        <end position="70"/>
    </location>
</feature>
<evidence type="ECO:0008006" key="5">
    <source>
        <dbReference type="Google" id="ProtNLM"/>
    </source>
</evidence>
<keyword evidence="2" id="KW-0812">Transmembrane</keyword>
<organism evidence="3 4">
    <name type="scientific">Actinacidiphila acididurans</name>
    <dbReference type="NCBI Taxonomy" id="2784346"/>
    <lineage>
        <taxon>Bacteria</taxon>
        <taxon>Bacillati</taxon>
        <taxon>Actinomycetota</taxon>
        <taxon>Actinomycetes</taxon>
        <taxon>Kitasatosporales</taxon>
        <taxon>Streptomycetaceae</taxon>
        <taxon>Actinacidiphila</taxon>
    </lineage>
</organism>
<protein>
    <recommendedName>
        <fullName evidence="5">Secreted protein</fullName>
    </recommendedName>
</protein>
<dbReference type="Proteomes" id="UP000749040">
    <property type="component" value="Unassembled WGS sequence"/>
</dbReference>
<evidence type="ECO:0000256" key="1">
    <source>
        <dbReference type="SAM" id="MobiDB-lite"/>
    </source>
</evidence>
<keyword evidence="4" id="KW-1185">Reference proteome</keyword>
<sequence>MTGVRRGAFRVLVWAVATAASVTLSWFGVHSVLRGTAYDLPRALPITGVPTSSPPPAAPSPTRRPTPEPTPTAATPPAARTTARPPAHPARSAPSPSATPSPDAGTVRAWTMHGGRVVLDLAPASASLVSATPDQGWQMQLWTSQPGWLRVTFTSASGSAASTVICTWNGHPPTVQAFES</sequence>
<name>A0ABS2U0A5_9ACTN</name>
<accession>A0ABS2U0A5</accession>
<feature type="compositionally biased region" description="Low complexity" evidence="1">
    <location>
        <begin position="71"/>
        <end position="102"/>
    </location>
</feature>
<evidence type="ECO:0000313" key="3">
    <source>
        <dbReference type="EMBL" id="MBM9508752.1"/>
    </source>
</evidence>
<keyword evidence="2" id="KW-0472">Membrane</keyword>
<gene>
    <name evidence="3" type="ORF">ITX44_30200</name>
</gene>